<protein>
    <submittedName>
        <fullName evidence="6">LysR family transcriptional regulator</fullName>
    </submittedName>
</protein>
<keyword evidence="2" id="KW-0805">Transcription regulation</keyword>
<comment type="similarity">
    <text evidence="1">Belongs to the LysR transcriptional regulatory family.</text>
</comment>
<accession>A0ABS6A6V7</accession>
<dbReference type="InterPro" id="IPR005119">
    <property type="entry name" value="LysR_subst-bd"/>
</dbReference>
<dbReference type="RefSeq" id="WP_216006479.1">
    <property type="nucleotide sequence ID" value="NZ_JAHKPV010000001.1"/>
</dbReference>
<evidence type="ECO:0000313" key="7">
    <source>
        <dbReference type="Proteomes" id="UP000753376"/>
    </source>
</evidence>
<gene>
    <name evidence="6" type="ORF">KO508_00925</name>
</gene>
<comment type="caution">
    <text evidence="6">The sequence shown here is derived from an EMBL/GenBank/DDBJ whole genome shotgun (WGS) entry which is preliminary data.</text>
</comment>
<organism evidence="6 7">
    <name type="scientific">Marinobacter salexigens</name>
    <dbReference type="NCBI Taxonomy" id="1925763"/>
    <lineage>
        <taxon>Bacteria</taxon>
        <taxon>Pseudomonadati</taxon>
        <taxon>Pseudomonadota</taxon>
        <taxon>Gammaproteobacteria</taxon>
        <taxon>Pseudomonadales</taxon>
        <taxon>Marinobacteraceae</taxon>
        <taxon>Marinobacter</taxon>
    </lineage>
</organism>
<dbReference type="PANTHER" id="PTHR30346:SF0">
    <property type="entry name" value="HCA OPERON TRANSCRIPTIONAL ACTIVATOR HCAR"/>
    <property type="match status" value="1"/>
</dbReference>
<dbReference type="Pfam" id="PF03466">
    <property type="entry name" value="LysR_substrate"/>
    <property type="match status" value="1"/>
</dbReference>
<dbReference type="PANTHER" id="PTHR30346">
    <property type="entry name" value="TRANSCRIPTIONAL DUAL REGULATOR HCAR-RELATED"/>
    <property type="match status" value="1"/>
</dbReference>
<dbReference type="Pfam" id="PF00126">
    <property type="entry name" value="HTH_1"/>
    <property type="match status" value="1"/>
</dbReference>
<keyword evidence="4" id="KW-0804">Transcription</keyword>
<keyword evidence="7" id="KW-1185">Reference proteome</keyword>
<feature type="domain" description="HTH lysR-type" evidence="5">
    <location>
        <begin position="1"/>
        <end position="58"/>
    </location>
</feature>
<name>A0ABS6A6V7_9GAMM</name>
<evidence type="ECO:0000256" key="4">
    <source>
        <dbReference type="ARBA" id="ARBA00023163"/>
    </source>
</evidence>
<proteinExistence type="inferred from homology"/>
<evidence type="ECO:0000256" key="3">
    <source>
        <dbReference type="ARBA" id="ARBA00023125"/>
    </source>
</evidence>
<evidence type="ECO:0000256" key="1">
    <source>
        <dbReference type="ARBA" id="ARBA00009437"/>
    </source>
</evidence>
<dbReference type="Proteomes" id="UP000753376">
    <property type="component" value="Unassembled WGS sequence"/>
</dbReference>
<sequence length="290" mass="32118">MELRHLRYFVMLADELNFTRAAQRLCISQPPLSRQIRALEENVGVPLFIRNNKKVELTSAGKEFLTDARAILSLAQTALERARNSGIEAGQVDIGLSGSHLQSPLTSIFANYMKKNPNVSLSMHQLQPSTQIDELRSGRIDLSLSRTPVNDDDLKSTFLWHDILFAAFPSGHPMGGRDSVYLNDLKNEKFVMLRLDSSAYSQHIYDCCVQSGFTPKVVQWVNEIPAIISLISAGLGVGLIPRSLCHTTTVLLDLVALTGDVPKSSVYVVQQKNKTTSVIEGLVHMLRNSS</sequence>
<evidence type="ECO:0000259" key="5">
    <source>
        <dbReference type="PROSITE" id="PS50931"/>
    </source>
</evidence>
<evidence type="ECO:0000313" key="6">
    <source>
        <dbReference type="EMBL" id="MBU2872554.1"/>
    </source>
</evidence>
<dbReference type="InterPro" id="IPR000847">
    <property type="entry name" value="LysR_HTH_N"/>
</dbReference>
<evidence type="ECO:0000256" key="2">
    <source>
        <dbReference type="ARBA" id="ARBA00023015"/>
    </source>
</evidence>
<reference evidence="6 7" key="1">
    <citation type="submission" date="2021-05" db="EMBL/GenBank/DDBJ databases">
        <title>Draft genomes of bacteria isolated from model marine particles.</title>
        <authorList>
            <person name="Datta M.S."/>
            <person name="Schwartzman J.A."/>
            <person name="Enke T.N."/>
            <person name="Saavedra J."/>
            <person name="Cermak N."/>
            <person name="Cordero O.X."/>
        </authorList>
    </citation>
    <scope>NUCLEOTIDE SEQUENCE [LARGE SCALE GENOMIC DNA]</scope>
    <source>
        <strain evidence="6 7">D2M19</strain>
    </source>
</reference>
<dbReference type="PROSITE" id="PS50931">
    <property type="entry name" value="HTH_LYSR"/>
    <property type="match status" value="1"/>
</dbReference>
<keyword evidence="3" id="KW-0238">DNA-binding</keyword>
<dbReference type="EMBL" id="JAHKPV010000001">
    <property type="protein sequence ID" value="MBU2872554.1"/>
    <property type="molecule type" value="Genomic_DNA"/>
</dbReference>